<gene>
    <name evidence="1" type="ORF">Bca52824_058049</name>
</gene>
<reference evidence="1 2" key="1">
    <citation type="submission" date="2020-02" db="EMBL/GenBank/DDBJ databases">
        <authorList>
            <person name="Ma Q."/>
            <person name="Huang Y."/>
            <person name="Song X."/>
            <person name="Pei D."/>
        </authorList>
    </citation>
    <scope>NUCLEOTIDE SEQUENCE [LARGE SCALE GENOMIC DNA]</scope>
    <source>
        <strain evidence="1">Sxm20200214</strain>
        <tissue evidence="1">Leaf</tissue>
    </source>
</reference>
<keyword evidence="2" id="KW-1185">Reference proteome</keyword>
<dbReference type="Proteomes" id="UP000886595">
    <property type="component" value="Unassembled WGS sequence"/>
</dbReference>
<name>A0A8X7QRQ1_BRACI</name>
<organism evidence="1 2">
    <name type="scientific">Brassica carinata</name>
    <name type="common">Ethiopian mustard</name>
    <name type="synonym">Abyssinian cabbage</name>
    <dbReference type="NCBI Taxonomy" id="52824"/>
    <lineage>
        <taxon>Eukaryota</taxon>
        <taxon>Viridiplantae</taxon>
        <taxon>Streptophyta</taxon>
        <taxon>Embryophyta</taxon>
        <taxon>Tracheophyta</taxon>
        <taxon>Spermatophyta</taxon>
        <taxon>Magnoliopsida</taxon>
        <taxon>eudicotyledons</taxon>
        <taxon>Gunneridae</taxon>
        <taxon>Pentapetalae</taxon>
        <taxon>rosids</taxon>
        <taxon>malvids</taxon>
        <taxon>Brassicales</taxon>
        <taxon>Brassicaceae</taxon>
        <taxon>Brassiceae</taxon>
        <taxon>Brassica</taxon>
    </lineage>
</organism>
<comment type="caution">
    <text evidence="1">The sequence shown here is derived from an EMBL/GenBank/DDBJ whole genome shotgun (WGS) entry which is preliminary data.</text>
</comment>
<accession>A0A8X7QRQ1</accession>
<protein>
    <submittedName>
        <fullName evidence="1">Uncharacterized protein</fullName>
    </submittedName>
</protein>
<sequence>MSGAKELLTTVLCSMSTSWSCSVPIAATKLPPRRQLAMSLLRFISKGFNLAMLSTSLHCLCYVGISLYRRRSKESLSKSNNGQFV</sequence>
<dbReference type="OrthoDB" id="10283014at2759"/>
<dbReference type="AlphaFoldDB" id="A0A8X7QRQ1"/>
<evidence type="ECO:0000313" key="2">
    <source>
        <dbReference type="Proteomes" id="UP000886595"/>
    </source>
</evidence>
<dbReference type="EMBL" id="JAAMPC010000012">
    <property type="protein sequence ID" value="KAG2275494.1"/>
    <property type="molecule type" value="Genomic_DNA"/>
</dbReference>
<evidence type="ECO:0000313" key="1">
    <source>
        <dbReference type="EMBL" id="KAG2275494.1"/>
    </source>
</evidence>
<proteinExistence type="predicted"/>